<dbReference type="RefSeq" id="WP_162442548.1">
    <property type="nucleotide sequence ID" value="NZ_CP048222.1"/>
</dbReference>
<dbReference type="Proteomes" id="UP000480178">
    <property type="component" value="Chromosome"/>
</dbReference>
<evidence type="ECO:0000313" key="2">
    <source>
        <dbReference type="EMBL" id="QHT66494.1"/>
    </source>
</evidence>
<evidence type="ECO:0008006" key="4">
    <source>
        <dbReference type="Google" id="ProtNLM"/>
    </source>
</evidence>
<feature type="signal peptide" evidence="1">
    <location>
        <begin position="1"/>
        <end position="18"/>
    </location>
</feature>
<dbReference type="AlphaFoldDB" id="A0A6C0GFB2"/>
<dbReference type="EMBL" id="CP048222">
    <property type="protein sequence ID" value="QHT66494.1"/>
    <property type="molecule type" value="Genomic_DNA"/>
</dbReference>
<accession>A0A6C0GFB2</accession>
<proteinExistence type="predicted"/>
<evidence type="ECO:0000256" key="1">
    <source>
        <dbReference type="SAM" id="SignalP"/>
    </source>
</evidence>
<gene>
    <name evidence="2" type="ORF">GXP67_07400</name>
</gene>
<reference evidence="2 3" key="1">
    <citation type="submission" date="2020-01" db="EMBL/GenBank/DDBJ databases">
        <authorList>
            <person name="Kim M.K."/>
        </authorList>
    </citation>
    <scope>NUCLEOTIDE SEQUENCE [LARGE SCALE GENOMIC DNA]</scope>
    <source>
        <strain evidence="2 3">172606-1</strain>
    </source>
</reference>
<organism evidence="2 3">
    <name type="scientific">Rhodocytophaga rosea</name>
    <dbReference type="NCBI Taxonomy" id="2704465"/>
    <lineage>
        <taxon>Bacteria</taxon>
        <taxon>Pseudomonadati</taxon>
        <taxon>Bacteroidota</taxon>
        <taxon>Cytophagia</taxon>
        <taxon>Cytophagales</taxon>
        <taxon>Rhodocytophagaceae</taxon>
        <taxon>Rhodocytophaga</taxon>
    </lineage>
</organism>
<evidence type="ECO:0000313" key="3">
    <source>
        <dbReference type="Proteomes" id="UP000480178"/>
    </source>
</evidence>
<dbReference type="SUPFAM" id="SSF50956">
    <property type="entry name" value="Thermostable phytase (3-phytase)"/>
    <property type="match status" value="1"/>
</dbReference>
<keyword evidence="3" id="KW-1185">Reference proteome</keyword>
<protein>
    <recommendedName>
        <fullName evidence="4">T9SS type A sorting domain-containing protein</fullName>
    </recommendedName>
</protein>
<feature type="chain" id="PRO_5025384336" description="T9SS type A sorting domain-containing protein" evidence="1">
    <location>
        <begin position="19"/>
        <end position="382"/>
    </location>
</feature>
<keyword evidence="1" id="KW-0732">Signal</keyword>
<dbReference type="KEGG" id="rhoz:GXP67_07400"/>
<name>A0A6C0GFB2_9BACT</name>
<sequence>MKYTLVFCFLLLAAAAHAQTVAVRQVASLPAVLSETSGLEASNANIIWSHNDSGGQPVLYGIDTLGNLVRSITITNATNVDWEEITRDDNGNIYIGDFGNNDNNRQNLRIYKIPDPLTFSGNSVLAEVINFTYADQTAFPPADAQKNFDMEAMVFFNDSLFLFSKNRTIPFDGFTRLYKLPATPGTFTASYVDRFSTGNEPLLSQITAADISQDKKKLVLLSYGNLYCFSDFQGSQFFKGQLTKLTFNGVTQKEGICFVDNCRVYISDEEAFGVGRKLYQLDICPLTTGLNRLLPQPDIRLGTPFPNPAAGQFIIPMSVPPGSKSVRLEMYNTIGEAIRNIPVPAAASKIIVPVTGLRSQTYFCRLYTDTGVSYPQKITVLP</sequence>